<dbReference type="AlphaFoldDB" id="A0A1C7LLK3"/>
<evidence type="ECO:0000313" key="2">
    <source>
        <dbReference type="Proteomes" id="UP000092993"/>
    </source>
</evidence>
<reference evidence="1 2" key="1">
    <citation type="submission" date="2016-03" db="EMBL/GenBank/DDBJ databases">
        <title>Whole genome sequencing of Grifola frondosa 9006-11.</title>
        <authorList>
            <person name="Min B."/>
            <person name="Park H."/>
            <person name="Kim J.-G."/>
            <person name="Cho H."/>
            <person name="Oh Y.-L."/>
            <person name="Kong W.-S."/>
            <person name="Choi I.-G."/>
        </authorList>
    </citation>
    <scope>NUCLEOTIDE SEQUENCE [LARGE SCALE GENOMIC DNA]</scope>
    <source>
        <strain evidence="1 2">9006-11</strain>
    </source>
</reference>
<name>A0A1C7LLK3_GRIFR</name>
<keyword evidence="2" id="KW-1185">Reference proteome</keyword>
<sequence>MPPCMDRSFPDFVLGLDHGAKRKTRRSSFGCLSNVGSMPLNLASSSSYIDAATAKSSWATHTLLQRTGL</sequence>
<evidence type="ECO:0000313" key="1">
    <source>
        <dbReference type="EMBL" id="OBZ65593.1"/>
    </source>
</evidence>
<accession>A0A1C7LLK3</accession>
<dbReference type="EMBL" id="LUGG01000043">
    <property type="protein sequence ID" value="OBZ65593.1"/>
    <property type="molecule type" value="Genomic_DNA"/>
</dbReference>
<protein>
    <submittedName>
        <fullName evidence="1">Uncharacterized protein</fullName>
    </submittedName>
</protein>
<dbReference type="Proteomes" id="UP000092993">
    <property type="component" value="Unassembled WGS sequence"/>
</dbReference>
<organism evidence="1 2">
    <name type="scientific">Grifola frondosa</name>
    <name type="common">Maitake</name>
    <name type="synonym">Polyporus frondosus</name>
    <dbReference type="NCBI Taxonomy" id="5627"/>
    <lineage>
        <taxon>Eukaryota</taxon>
        <taxon>Fungi</taxon>
        <taxon>Dikarya</taxon>
        <taxon>Basidiomycota</taxon>
        <taxon>Agaricomycotina</taxon>
        <taxon>Agaricomycetes</taxon>
        <taxon>Polyporales</taxon>
        <taxon>Grifolaceae</taxon>
        <taxon>Grifola</taxon>
    </lineage>
</organism>
<proteinExistence type="predicted"/>
<comment type="caution">
    <text evidence="1">The sequence shown here is derived from an EMBL/GenBank/DDBJ whole genome shotgun (WGS) entry which is preliminary data.</text>
</comment>
<gene>
    <name evidence="1" type="ORF">A0H81_14477</name>
</gene>